<dbReference type="AlphaFoldDB" id="A0A4Z2GU21"/>
<sequence length="145" mass="15992">MLGDGEGVHVLESGEPVHEALVLPHGVALLPKDLEQQDFGLHLSLHAELRHLAQSGVDELHVTPPPHVGPDEHVHHLVERGLGLRLLGHALKQVVAHRHGLVPLLVIVVDELRGYRRPLGVRRAAVETSRRLRSVGRKKKKKIVS</sequence>
<organism evidence="1 2">
    <name type="scientific">Liparis tanakae</name>
    <name type="common">Tanaka's snailfish</name>
    <dbReference type="NCBI Taxonomy" id="230148"/>
    <lineage>
        <taxon>Eukaryota</taxon>
        <taxon>Metazoa</taxon>
        <taxon>Chordata</taxon>
        <taxon>Craniata</taxon>
        <taxon>Vertebrata</taxon>
        <taxon>Euteleostomi</taxon>
        <taxon>Actinopterygii</taxon>
        <taxon>Neopterygii</taxon>
        <taxon>Teleostei</taxon>
        <taxon>Neoteleostei</taxon>
        <taxon>Acanthomorphata</taxon>
        <taxon>Eupercaria</taxon>
        <taxon>Perciformes</taxon>
        <taxon>Cottioidei</taxon>
        <taxon>Cottales</taxon>
        <taxon>Liparidae</taxon>
        <taxon>Liparis</taxon>
    </lineage>
</organism>
<comment type="caution">
    <text evidence="1">The sequence shown here is derived from an EMBL/GenBank/DDBJ whole genome shotgun (WGS) entry which is preliminary data.</text>
</comment>
<keyword evidence="2" id="KW-1185">Reference proteome</keyword>
<accession>A0A4Z2GU21</accession>
<dbReference type="OrthoDB" id="10596499at2759"/>
<dbReference type="EMBL" id="SRLO01000413">
    <property type="protein sequence ID" value="TNN57107.1"/>
    <property type="molecule type" value="Genomic_DNA"/>
</dbReference>
<evidence type="ECO:0000313" key="1">
    <source>
        <dbReference type="EMBL" id="TNN57107.1"/>
    </source>
</evidence>
<evidence type="ECO:0000313" key="2">
    <source>
        <dbReference type="Proteomes" id="UP000314294"/>
    </source>
</evidence>
<gene>
    <name evidence="1" type="ORF">EYF80_032692</name>
</gene>
<name>A0A4Z2GU21_9TELE</name>
<protein>
    <submittedName>
        <fullName evidence="1">Uncharacterized protein</fullName>
    </submittedName>
</protein>
<reference evidence="1 2" key="1">
    <citation type="submission" date="2019-03" db="EMBL/GenBank/DDBJ databases">
        <title>First draft genome of Liparis tanakae, snailfish: a comprehensive survey of snailfish specific genes.</title>
        <authorList>
            <person name="Kim W."/>
            <person name="Song I."/>
            <person name="Jeong J.-H."/>
            <person name="Kim D."/>
            <person name="Kim S."/>
            <person name="Ryu S."/>
            <person name="Song J.Y."/>
            <person name="Lee S.K."/>
        </authorList>
    </citation>
    <scope>NUCLEOTIDE SEQUENCE [LARGE SCALE GENOMIC DNA]</scope>
    <source>
        <tissue evidence="1">Muscle</tissue>
    </source>
</reference>
<dbReference type="Proteomes" id="UP000314294">
    <property type="component" value="Unassembled WGS sequence"/>
</dbReference>
<proteinExistence type="predicted"/>